<dbReference type="PANTHER" id="PTHR46401:SF2">
    <property type="entry name" value="GLYCOSYLTRANSFERASE WBBK-RELATED"/>
    <property type="match status" value="1"/>
</dbReference>
<gene>
    <name evidence="4" type="ORF">SAMN05421545_2356</name>
</gene>
<dbReference type="Pfam" id="PF00534">
    <property type="entry name" value="Glycos_transf_1"/>
    <property type="match status" value="1"/>
</dbReference>
<dbReference type="PANTHER" id="PTHR46401">
    <property type="entry name" value="GLYCOSYLTRANSFERASE WBBK-RELATED"/>
    <property type="match status" value="1"/>
</dbReference>
<dbReference type="AlphaFoldDB" id="A0A1N6Y9D9"/>
<accession>A0A1N6Y9D9</accession>
<evidence type="ECO:0000256" key="1">
    <source>
        <dbReference type="ARBA" id="ARBA00022679"/>
    </source>
</evidence>
<dbReference type="InterPro" id="IPR001296">
    <property type="entry name" value="Glyco_trans_1"/>
</dbReference>
<dbReference type="Gene3D" id="3.40.50.2000">
    <property type="entry name" value="Glycogen Phosphorylase B"/>
    <property type="match status" value="2"/>
</dbReference>
<dbReference type="GO" id="GO:0009103">
    <property type="term" value="P:lipopolysaccharide biosynthetic process"/>
    <property type="evidence" value="ECO:0007669"/>
    <property type="project" value="TreeGrafter"/>
</dbReference>
<feature type="domain" description="Glycosyl transferase family 1" evidence="2">
    <location>
        <begin position="193"/>
        <end position="332"/>
    </location>
</feature>
<dbReference type="SUPFAM" id="SSF53756">
    <property type="entry name" value="UDP-Glycosyltransferase/glycogen phosphorylase"/>
    <property type="match status" value="1"/>
</dbReference>
<protein>
    <submittedName>
        <fullName evidence="4">Glycosyltransferase involved in cell wall bisynthesis</fullName>
    </submittedName>
</protein>
<dbReference type="EMBL" id="FTNM01000003">
    <property type="protein sequence ID" value="SIR11190.1"/>
    <property type="molecule type" value="Genomic_DNA"/>
</dbReference>
<dbReference type="Proteomes" id="UP000185924">
    <property type="component" value="Unassembled WGS sequence"/>
</dbReference>
<name>A0A1N6Y9D9_9BACT</name>
<evidence type="ECO:0000313" key="4">
    <source>
        <dbReference type="EMBL" id="SIR11190.1"/>
    </source>
</evidence>
<dbReference type="RefSeq" id="WP_234986361.1">
    <property type="nucleotide sequence ID" value="NZ_FTNM01000003.1"/>
</dbReference>
<evidence type="ECO:0000313" key="5">
    <source>
        <dbReference type="Proteomes" id="UP000185924"/>
    </source>
</evidence>
<dbReference type="Pfam" id="PF13439">
    <property type="entry name" value="Glyco_transf_4"/>
    <property type="match status" value="1"/>
</dbReference>
<dbReference type="STRING" id="1077936.SAMN05421545_2356"/>
<evidence type="ECO:0000259" key="3">
    <source>
        <dbReference type="Pfam" id="PF13439"/>
    </source>
</evidence>
<keyword evidence="1 4" id="KW-0808">Transferase</keyword>
<keyword evidence="5" id="KW-1185">Reference proteome</keyword>
<reference evidence="5" key="1">
    <citation type="submission" date="2017-01" db="EMBL/GenBank/DDBJ databases">
        <authorList>
            <person name="Varghese N."/>
            <person name="Submissions S."/>
        </authorList>
    </citation>
    <scope>NUCLEOTIDE SEQUENCE [LARGE SCALE GENOMIC DNA]</scope>
    <source>
        <strain evidence="5">DM9</strain>
    </source>
</reference>
<sequence>MKTPHYPSTILMTADTVGSVWTYALELTRAVASQGTNVALATMGSPMNEEQRTEAESIPNLTVYESEYKLEWMDDPWKDVEKAGQWLLELRDQVQPDVIHLNHMSFGSLDWGKPVLAVIHSCVLSWWRAVKQEEAPKSWNKYSEMVRKGLQAADVVVAPTQAMMHQAEELYGPFKQSTVVYNGRGQQYFQFGRKEPFVFSLGRVWDEAKNISMLAHIASDLQWPVYIAGEGKHPDTGEAMELENVYFLGQLTNKEVSDWLSRASIYALPAKYEPFGLTVLEAAMSGCALVVGKTESMAEVWGNAARYVDPNSADELRDAIENLIDDEFCRNIMACRAVKRSHGYTADQMAQDYSYLYGQLIQAPVSVSK</sequence>
<organism evidence="4 5">
    <name type="scientific">Pontibacter lucknowensis</name>
    <dbReference type="NCBI Taxonomy" id="1077936"/>
    <lineage>
        <taxon>Bacteria</taxon>
        <taxon>Pseudomonadati</taxon>
        <taxon>Bacteroidota</taxon>
        <taxon>Cytophagia</taxon>
        <taxon>Cytophagales</taxon>
        <taxon>Hymenobacteraceae</taxon>
        <taxon>Pontibacter</taxon>
    </lineage>
</organism>
<feature type="domain" description="Glycosyltransferase subfamily 4-like N-terminal" evidence="3">
    <location>
        <begin position="21"/>
        <end position="183"/>
    </location>
</feature>
<evidence type="ECO:0000259" key="2">
    <source>
        <dbReference type="Pfam" id="PF00534"/>
    </source>
</evidence>
<dbReference type="GO" id="GO:0016757">
    <property type="term" value="F:glycosyltransferase activity"/>
    <property type="evidence" value="ECO:0007669"/>
    <property type="project" value="InterPro"/>
</dbReference>
<proteinExistence type="predicted"/>
<dbReference type="InterPro" id="IPR028098">
    <property type="entry name" value="Glyco_trans_4-like_N"/>
</dbReference>